<dbReference type="Pfam" id="PF00168">
    <property type="entry name" value="C2"/>
    <property type="match status" value="1"/>
</dbReference>
<keyword evidence="2" id="KW-0268">Exocytosis</keyword>
<dbReference type="PANTHER" id="PTHR45999">
    <property type="entry name" value="UNC-13-4A, ISOFORM B"/>
    <property type="match status" value="1"/>
</dbReference>
<keyword evidence="5" id="KW-1185">Reference proteome</keyword>
<dbReference type="GO" id="GO:0006887">
    <property type="term" value="P:exocytosis"/>
    <property type="evidence" value="ECO:0007669"/>
    <property type="project" value="UniProtKB-KW"/>
</dbReference>
<evidence type="ECO:0000313" key="6">
    <source>
        <dbReference type="WBParaSite" id="SVE_0153200.1"/>
    </source>
</evidence>
<dbReference type="InterPro" id="IPR035892">
    <property type="entry name" value="C2_domain_sf"/>
</dbReference>
<dbReference type="SMART" id="SM00239">
    <property type="entry name" value="C2"/>
    <property type="match status" value="1"/>
</dbReference>
<feature type="domain" description="C2" evidence="4">
    <location>
        <begin position="861"/>
        <end position="992"/>
    </location>
</feature>
<dbReference type="AlphaFoldDB" id="A0A0K0EYC4"/>
<evidence type="ECO:0000313" key="5">
    <source>
        <dbReference type="Proteomes" id="UP000035680"/>
    </source>
</evidence>
<evidence type="ECO:0000256" key="2">
    <source>
        <dbReference type="ARBA" id="ARBA00022483"/>
    </source>
</evidence>
<accession>A0A0K0EYC4</accession>
<name>A0A0K0EYC4_STRVS</name>
<protein>
    <submittedName>
        <fullName evidence="6">C2 domain-containing protein</fullName>
    </submittedName>
</protein>
<dbReference type="InterPro" id="IPR052095">
    <property type="entry name" value="UNC-13_domain"/>
</dbReference>
<dbReference type="SUPFAM" id="SSF49562">
    <property type="entry name" value="C2 domain (Calcium/lipid-binding domain, CaLB)"/>
    <property type="match status" value="1"/>
</dbReference>
<keyword evidence="3" id="KW-0175">Coiled coil</keyword>
<feature type="coiled-coil region" evidence="3">
    <location>
        <begin position="55"/>
        <end position="85"/>
    </location>
</feature>
<proteinExistence type="inferred from homology"/>
<evidence type="ECO:0000256" key="1">
    <source>
        <dbReference type="ARBA" id="ARBA00005823"/>
    </source>
</evidence>
<dbReference type="PANTHER" id="PTHR45999:SF4">
    <property type="entry name" value="UNC-13-4A, ISOFORM B"/>
    <property type="match status" value="1"/>
</dbReference>
<comment type="similarity">
    <text evidence="1">Belongs to the unc-13 family.</text>
</comment>
<reference evidence="6" key="2">
    <citation type="submission" date="2015-08" db="UniProtKB">
        <authorList>
            <consortium name="WormBaseParasite"/>
        </authorList>
    </citation>
    <scope>IDENTIFICATION</scope>
</reference>
<dbReference type="GO" id="GO:0099503">
    <property type="term" value="C:secretory vesicle"/>
    <property type="evidence" value="ECO:0007669"/>
    <property type="project" value="TreeGrafter"/>
</dbReference>
<organism evidence="5 6">
    <name type="scientific">Strongyloides venezuelensis</name>
    <name type="common">Threadworm</name>
    <dbReference type="NCBI Taxonomy" id="75913"/>
    <lineage>
        <taxon>Eukaryota</taxon>
        <taxon>Metazoa</taxon>
        <taxon>Ecdysozoa</taxon>
        <taxon>Nematoda</taxon>
        <taxon>Chromadorea</taxon>
        <taxon>Rhabditida</taxon>
        <taxon>Tylenchina</taxon>
        <taxon>Panagrolaimomorpha</taxon>
        <taxon>Strongyloidoidea</taxon>
        <taxon>Strongyloididae</taxon>
        <taxon>Strongyloides</taxon>
    </lineage>
</organism>
<evidence type="ECO:0000259" key="4">
    <source>
        <dbReference type="PROSITE" id="PS50004"/>
    </source>
</evidence>
<dbReference type="Gene3D" id="2.60.40.150">
    <property type="entry name" value="C2 domain"/>
    <property type="match status" value="1"/>
</dbReference>
<dbReference type="InterPro" id="IPR000008">
    <property type="entry name" value="C2_dom"/>
</dbReference>
<sequence>MEVMDKKEHKCCESNSNLKCNNHIRNEKERLYCSVAAAIIGCSTNKDVIFSKNFKKNAEKEIKDKNNIKKEFEFLKQVFNQENNKKGGLELIERNELTIEIIVKTSYPCFFIFTVNRKTKNSNIQYVNQIIEANILHIITVLEEPNLSFRIYQQNNVNNECDSHLNKTIHKSTKLFKKLTRHIDKNGLCLNIDMKSFKLNKTHNFTLDGINATADVKIRRKNCFGYDEVIFGLEELKDVIDKIFIHVFNVYRSNNDIEELKCNLTMANFILQCITEYYGIIPLTMRLLVLAKMFDLHFSGDFMDIREKILSHNCEIIKGACLLTTPKALKALSILGESIINSFNSIIELYGDSYFFPPESETTRIKEFAKWTKLITIILKLKIWDNPVADVYVVKLQKIIKDLLEKKILEWFSKKNIAIDNQLTYIDYICSIIDQLYLCISSHHHYLTNIFDLFQLNYTNIIFKVINERLNLLIRSSITNTVGELNNKNHKELEIFTRSTMKLFDALRQFKVLQSNLNSTDLLSYEDYFETTSVFWTFTWNNMSKELIYKTLEPQHNERRKHSDSITSVISLKSNKVFDFPCFDSAIYCLAVWKALSDDYVRLQITNPRIARICSLRIICIFGENLRLYSKEICKEARSKNSAIFFLKSANSIEHVVEQITQNYPRFIEIERLKVLLSDEEYFTVCNTMSKIITTTQNICYRMAEDLVVMFLSKKKDVLKNLCRNLSHQGVKKEKKNLKSLVKNFLNHEGMENLVYYLDKLYNLIDKNLSLRLSKYGSEKLWTLTECYIKDSLIMGQPVKYYEQMESACYHICQILKVVWDTEKSQLYKEIKMNKIPTEDLILQYYSRLGDRTINTPIDSHTQTLTLRIGYVPMSGQQILLSMLIIRANNVPILDTFSKSSDPYVRIELMPRYYFPLNLYPPSTTEIRQKTLNPRWNQMFQMTIAENKYFVNGACLRISILDHDVVLFNDIAGEAFIPLSTIPKMTGAEIKNLPKQIVLPILPVSYNQYGIEFMILKDRSIQDKDAKEFCDYELYIKNYHMLPPTSDDDKEFRIEAIKTFDKRKNQIKTVIKKVF</sequence>
<evidence type="ECO:0000256" key="3">
    <source>
        <dbReference type="SAM" id="Coils"/>
    </source>
</evidence>
<dbReference type="PROSITE" id="PS50004">
    <property type="entry name" value="C2"/>
    <property type="match status" value="1"/>
</dbReference>
<dbReference type="WBParaSite" id="SVE_0153200.1">
    <property type="protein sequence ID" value="SVE_0153200.1"/>
    <property type="gene ID" value="SVE_0153200"/>
</dbReference>
<dbReference type="STRING" id="75913.A0A0K0EYC4"/>
<reference evidence="5" key="1">
    <citation type="submission" date="2014-07" db="EMBL/GenBank/DDBJ databases">
        <authorList>
            <person name="Martin A.A"/>
            <person name="De Silva N."/>
        </authorList>
    </citation>
    <scope>NUCLEOTIDE SEQUENCE</scope>
</reference>
<dbReference type="Proteomes" id="UP000035680">
    <property type="component" value="Unassembled WGS sequence"/>
</dbReference>